<organism evidence="12 13">
    <name type="scientific">Sus scrofa</name>
    <name type="common">Pig</name>
    <dbReference type="NCBI Taxonomy" id="9823"/>
    <lineage>
        <taxon>Eukaryota</taxon>
        <taxon>Metazoa</taxon>
        <taxon>Chordata</taxon>
        <taxon>Craniata</taxon>
        <taxon>Vertebrata</taxon>
        <taxon>Euteleostomi</taxon>
        <taxon>Mammalia</taxon>
        <taxon>Eutheria</taxon>
        <taxon>Laurasiatheria</taxon>
        <taxon>Artiodactyla</taxon>
        <taxon>Suina</taxon>
        <taxon>Suidae</taxon>
        <taxon>Sus</taxon>
    </lineage>
</organism>
<dbReference type="PANTHER" id="PTHR23344:SF13">
    <property type="entry name" value="GLYCEROPHOSPHODIESTER PHOSPHODIESTERASE DOMAIN-CONTAINING PROTEIN 4"/>
    <property type="match status" value="1"/>
</dbReference>
<dbReference type="InterPro" id="IPR017946">
    <property type="entry name" value="PLC-like_Pdiesterase_TIM-brl"/>
</dbReference>
<dbReference type="GO" id="GO:0006629">
    <property type="term" value="P:lipid metabolic process"/>
    <property type="evidence" value="ECO:0007669"/>
    <property type="project" value="InterPro"/>
</dbReference>
<evidence type="ECO:0000256" key="10">
    <source>
        <dbReference type="SAM" id="SignalP"/>
    </source>
</evidence>
<proteinExistence type="inferred from homology"/>
<comment type="similarity">
    <text evidence="2">Belongs to the glycerophosphoryl diester phosphodiesterase family.</text>
</comment>
<dbReference type="AlphaFoldDB" id="A0A8D0YT66"/>
<feature type="transmembrane region" description="Helical" evidence="9">
    <location>
        <begin position="48"/>
        <end position="78"/>
    </location>
</feature>
<feature type="compositionally biased region" description="Basic and acidic residues" evidence="8">
    <location>
        <begin position="557"/>
        <end position="568"/>
    </location>
</feature>
<evidence type="ECO:0000256" key="2">
    <source>
        <dbReference type="ARBA" id="ARBA00007277"/>
    </source>
</evidence>
<evidence type="ECO:0000256" key="1">
    <source>
        <dbReference type="ARBA" id="ARBA00004141"/>
    </source>
</evidence>
<feature type="transmembrane region" description="Helical" evidence="9">
    <location>
        <begin position="90"/>
        <end position="108"/>
    </location>
</feature>
<evidence type="ECO:0000256" key="8">
    <source>
        <dbReference type="SAM" id="MobiDB-lite"/>
    </source>
</evidence>
<evidence type="ECO:0000256" key="4">
    <source>
        <dbReference type="ARBA" id="ARBA00022801"/>
    </source>
</evidence>
<feature type="signal peptide" evidence="10">
    <location>
        <begin position="1"/>
        <end position="24"/>
    </location>
</feature>
<dbReference type="GO" id="GO:0016020">
    <property type="term" value="C:membrane"/>
    <property type="evidence" value="ECO:0007669"/>
    <property type="project" value="UniProtKB-SubCell"/>
</dbReference>
<protein>
    <recommendedName>
        <fullName evidence="11">GP-PDE domain-containing protein</fullName>
    </recommendedName>
</protein>
<keyword evidence="4" id="KW-0378">Hydrolase</keyword>
<keyword evidence="5 9" id="KW-1133">Transmembrane helix</keyword>
<keyword evidence="10" id="KW-0732">Signal</keyword>
<evidence type="ECO:0000313" key="13">
    <source>
        <dbReference type="Proteomes" id="UP000694720"/>
    </source>
</evidence>
<feature type="transmembrane region" description="Helical" evidence="9">
    <location>
        <begin position="128"/>
        <end position="149"/>
    </location>
</feature>
<comment type="subcellular location">
    <subcellularLocation>
        <location evidence="1">Membrane</location>
        <topology evidence="1">Multi-pass membrane protein</topology>
    </subcellularLocation>
</comment>
<dbReference type="PANTHER" id="PTHR23344">
    <property type="entry name" value="GLYCEROPHOSPHORYL DIESTER PHOSPHODIESTERASE"/>
    <property type="match status" value="1"/>
</dbReference>
<dbReference type="Gene3D" id="3.20.20.190">
    <property type="entry name" value="Phosphatidylinositol (PI) phosphodiesterase"/>
    <property type="match status" value="1"/>
</dbReference>
<dbReference type="Pfam" id="PF03009">
    <property type="entry name" value="GDPD"/>
    <property type="match status" value="1"/>
</dbReference>
<keyword evidence="3 9" id="KW-0812">Transmembrane</keyword>
<reference evidence="12" key="1">
    <citation type="submission" date="2025-08" db="UniProtKB">
        <authorList>
            <consortium name="Ensembl"/>
        </authorList>
    </citation>
    <scope>IDENTIFICATION</scope>
</reference>
<dbReference type="Ensembl" id="ENSSSCT00035019283.1">
    <property type="protein sequence ID" value="ENSSSCP00035006846.1"/>
    <property type="gene ID" value="ENSSSCG00035015151.1"/>
</dbReference>
<evidence type="ECO:0000256" key="6">
    <source>
        <dbReference type="ARBA" id="ARBA00023136"/>
    </source>
</evidence>
<dbReference type="PROSITE" id="PS51704">
    <property type="entry name" value="GP_PDE"/>
    <property type="match status" value="1"/>
</dbReference>
<evidence type="ECO:0000259" key="11">
    <source>
        <dbReference type="PROSITE" id="PS51704"/>
    </source>
</evidence>
<accession>A0A8D0YT66</accession>
<feature type="region of interest" description="Disordered" evidence="8">
    <location>
        <begin position="620"/>
        <end position="643"/>
    </location>
</feature>
<evidence type="ECO:0000256" key="3">
    <source>
        <dbReference type="ARBA" id="ARBA00022692"/>
    </source>
</evidence>
<dbReference type="GO" id="GO:0008081">
    <property type="term" value="F:phosphoric diester hydrolase activity"/>
    <property type="evidence" value="ECO:0007669"/>
    <property type="project" value="InterPro"/>
</dbReference>
<dbReference type="Proteomes" id="UP000694720">
    <property type="component" value="Unplaced"/>
</dbReference>
<feature type="compositionally biased region" description="Basic and acidic residues" evidence="8">
    <location>
        <begin position="620"/>
        <end position="632"/>
    </location>
</feature>
<dbReference type="InterPro" id="IPR030395">
    <property type="entry name" value="GP_PDE_dom"/>
</dbReference>
<feature type="domain" description="GP-PDE" evidence="11">
    <location>
        <begin position="219"/>
        <end position="476"/>
    </location>
</feature>
<name>A0A8D0YT66_PIG</name>
<feature type="transmembrane region" description="Helical" evidence="9">
    <location>
        <begin position="179"/>
        <end position="200"/>
    </location>
</feature>
<sequence>MTGTPSLLCLIWSFLISPILDTDAINFYCILRNETRFCRVIFLGTGYWFFWSIVLLSFFGILTAYTALLLVLGFLLCWEGRELSLHWCHKILILLVLLTCSFFFWILFTYWKDRWLTVGLSLQVFAPYIHLGSISMMVMVAWPVAFYVIHLEGEARIRRHQMTFYERKRKKRCAVLTKLRALQVAIGLPFCLILLSLYLIPLGIYSPCIQEKDELGPKPSFFGHRGAPMLGPENTMMSFEKAVEEGAFGLESDVHISNDDVPFLMHDNNLRRTTNIKEVKPNASFTHPSLFDWSFLSTLNAGRWFSHSRPFYHMKPLSEADREKAGNQKIPKLTDLLQLAQKEKKFVIFDLNGPAPKHFHRSSYVRHVVRVILDSRIEQHLIFWLPHTDRQYVKKRAPGFQQVSQLFSVEHLAKENISRVNVDYKRLFYNGLREYKAANISINLYIINEPWLFSLAWCSRIQSVTTDNIQVLNKINHPYYFMTPNFYMFIWILMDSYICNFNTNLQKGKRQSQKASNLSMEPPTRVREIPWTHTAHYPSLTRSIRKQPHSSHFSVVPEKKARKQESVKETIKKPMVHKDYFRQPLHTMKAFEPTQAAVQESTREAPFQNTLSALEAHERISPTEISHPKTQPEKLPAVESSEESSLIYSTTSSLFSLGISSKKD</sequence>
<evidence type="ECO:0000256" key="5">
    <source>
        <dbReference type="ARBA" id="ARBA00022989"/>
    </source>
</evidence>
<dbReference type="SUPFAM" id="SSF51695">
    <property type="entry name" value="PLC-like phosphodiesterases"/>
    <property type="match status" value="1"/>
</dbReference>
<evidence type="ECO:0000256" key="7">
    <source>
        <dbReference type="ARBA" id="ARBA00023180"/>
    </source>
</evidence>
<feature type="chain" id="PRO_5034405402" description="GP-PDE domain-containing protein" evidence="10">
    <location>
        <begin position="25"/>
        <end position="664"/>
    </location>
</feature>
<keyword evidence="7" id="KW-0325">Glycoprotein</keyword>
<feature type="region of interest" description="Disordered" evidence="8">
    <location>
        <begin position="548"/>
        <end position="568"/>
    </location>
</feature>
<keyword evidence="6 9" id="KW-0472">Membrane</keyword>
<evidence type="ECO:0000313" key="12">
    <source>
        <dbReference type="Ensembl" id="ENSSSCP00035006846.1"/>
    </source>
</evidence>
<evidence type="ECO:0000256" key="9">
    <source>
        <dbReference type="SAM" id="Phobius"/>
    </source>
</evidence>